<protein>
    <recommendedName>
        <fullName evidence="3">Endonuclease</fullName>
    </recommendedName>
</protein>
<dbReference type="Proteomes" id="UP001250932">
    <property type="component" value="Unassembled WGS sequence"/>
</dbReference>
<evidence type="ECO:0000313" key="2">
    <source>
        <dbReference type="Proteomes" id="UP001250932"/>
    </source>
</evidence>
<comment type="caution">
    <text evidence="1">The sequence shown here is derived from an EMBL/GenBank/DDBJ whole genome shotgun (WGS) entry which is preliminary data.</text>
</comment>
<evidence type="ECO:0000313" key="1">
    <source>
        <dbReference type="EMBL" id="MDT7043076.1"/>
    </source>
</evidence>
<reference evidence="1 2" key="1">
    <citation type="journal article" date="2023" name="ISME J.">
        <title>Cultivation and genomic characterization of novel and ubiquitous marine nitrite-oxidizing bacteria from the Nitrospirales.</title>
        <authorList>
            <person name="Mueller A.J."/>
            <person name="Daebeler A."/>
            <person name="Herbold C.W."/>
            <person name="Kirkegaard R.H."/>
            <person name="Daims H."/>
        </authorList>
    </citation>
    <scope>NUCLEOTIDE SEQUENCE [LARGE SCALE GENOMIC DNA]</scope>
    <source>
        <strain evidence="1 2">EB</strain>
    </source>
</reference>
<proteinExistence type="predicted"/>
<organism evidence="1 2">
    <name type="scientific">Candidatus Nitronereus thalassa</name>
    <dbReference type="NCBI Taxonomy" id="3020898"/>
    <lineage>
        <taxon>Bacteria</taxon>
        <taxon>Pseudomonadati</taxon>
        <taxon>Nitrospirota</taxon>
        <taxon>Nitrospiria</taxon>
        <taxon>Nitrospirales</taxon>
        <taxon>Nitrospiraceae</taxon>
        <taxon>Candidatus Nitronereus</taxon>
    </lineage>
</organism>
<accession>A0ABU3K9J0</accession>
<gene>
    <name evidence="1" type="ORF">PPG34_11985</name>
</gene>
<dbReference type="RefSeq" id="WP_313833559.1">
    <property type="nucleotide sequence ID" value="NZ_JAQOUE010000001.1"/>
</dbReference>
<sequence length="183" mass="21826">MNRQDEDFAIRFLKSHELQPKRYPGKDSKRNQNTPDFRVSDSNGYFFYCELKSVKNDKESDGKLHSTTHNNLTKKIHKAAEQFRSVNSKHLVPNVLVWFSHDCRINDQNLRDLLDGRIKINGKPLKSLHPYRYGRTNQDFKEIDLHIWLYPWGEPVYVFTPCFDFDTTIKLCRIFDIYNVKRL</sequence>
<dbReference type="EMBL" id="JAQOUE010000001">
    <property type="protein sequence ID" value="MDT7043076.1"/>
    <property type="molecule type" value="Genomic_DNA"/>
</dbReference>
<evidence type="ECO:0008006" key="3">
    <source>
        <dbReference type="Google" id="ProtNLM"/>
    </source>
</evidence>
<keyword evidence="2" id="KW-1185">Reference proteome</keyword>
<name>A0ABU3K9J0_9BACT</name>